<keyword evidence="6 7" id="KW-0998">Cell outer membrane</keyword>
<dbReference type="InterPro" id="IPR012910">
    <property type="entry name" value="Plug_dom"/>
</dbReference>
<keyword evidence="10" id="KW-1185">Reference proteome</keyword>
<keyword evidence="4 7" id="KW-0812">Transmembrane</keyword>
<name>A0ABP7XEC1_9FLAO</name>
<dbReference type="Pfam" id="PF13715">
    <property type="entry name" value="CarbopepD_reg_2"/>
    <property type="match status" value="1"/>
</dbReference>
<protein>
    <submittedName>
        <fullName evidence="9">SusC/RagA family TonB-linked outer membrane protein</fullName>
    </submittedName>
</protein>
<evidence type="ECO:0000256" key="5">
    <source>
        <dbReference type="ARBA" id="ARBA00023136"/>
    </source>
</evidence>
<dbReference type="InterPro" id="IPR039426">
    <property type="entry name" value="TonB-dep_rcpt-like"/>
</dbReference>
<dbReference type="InterPro" id="IPR008969">
    <property type="entry name" value="CarboxyPept-like_regulatory"/>
</dbReference>
<reference evidence="10" key="1">
    <citation type="journal article" date="2019" name="Int. J. Syst. Evol. Microbiol.">
        <title>The Global Catalogue of Microorganisms (GCM) 10K type strain sequencing project: providing services to taxonomists for standard genome sequencing and annotation.</title>
        <authorList>
            <consortium name="The Broad Institute Genomics Platform"/>
            <consortium name="The Broad Institute Genome Sequencing Center for Infectious Disease"/>
            <person name="Wu L."/>
            <person name="Ma J."/>
        </authorList>
    </citation>
    <scope>NUCLEOTIDE SEQUENCE [LARGE SCALE GENOMIC DNA]</scope>
    <source>
        <strain evidence="10">JCM 17106</strain>
    </source>
</reference>
<dbReference type="Proteomes" id="UP001500459">
    <property type="component" value="Unassembled WGS sequence"/>
</dbReference>
<evidence type="ECO:0000313" key="10">
    <source>
        <dbReference type="Proteomes" id="UP001500459"/>
    </source>
</evidence>
<evidence type="ECO:0000256" key="6">
    <source>
        <dbReference type="ARBA" id="ARBA00023237"/>
    </source>
</evidence>
<dbReference type="Gene3D" id="2.40.170.20">
    <property type="entry name" value="TonB-dependent receptor, beta-barrel domain"/>
    <property type="match status" value="1"/>
</dbReference>
<dbReference type="Gene3D" id="2.60.40.1120">
    <property type="entry name" value="Carboxypeptidase-like, regulatory domain"/>
    <property type="match status" value="1"/>
</dbReference>
<organism evidence="9 10">
    <name type="scientific">Aquimarina addita</name>
    <dbReference type="NCBI Taxonomy" id="870485"/>
    <lineage>
        <taxon>Bacteria</taxon>
        <taxon>Pseudomonadati</taxon>
        <taxon>Bacteroidota</taxon>
        <taxon>Flavobacteriia</taxon>
        <taxon>Flavobacteriales</taxon>
        <taxon>Flavobacteriaceae</taxon>
        <taxon>Aquimarina</taxon>
    </lineage>
</organism>
<dbReference type="PROSITE" id="PS52016">
    <property type="entry name" value="TONB_DEPENDENT_REC_3"/>
    <property type="match status" value="1"/>
</dbReference>
<dbReference type="SUPFAM" id="SSF56935">
    <property type="entry name" value="Porins"/>
    <property type="match status" value="1"/>
</dbReference>
<dbReference type="InterPro" id="IPR023997">
    <property type="entry name" value="TonB-dep_OMP_SusC/RagA_CS"/>
</dbReference>
<comment type="subcellular location">
    <subcellularLocation>
        <location evidence="1 7">Cell outer membrane</location>
        <topology evidence="1 7">Multi-pass membrane protein</topology>
    </subcellularLocation>
</comment>
<dbReference type="InterPro" id="IPR036942">
    <property type="entry name" value="Beta-barrel_TonB_sf"/>
</dbReference>
<sequence>MQISFAQEKTITGNVTDDTGLPLPGVNIVIKNTSNGTQTDFDGNYSIQGNRGAVITFSYVGFSTKEIAIGDNDTINITLNQDAAMLEEVIVQAYGTTTRATSNISVSVVSSKDIVDRPNASALQTLQGQVAGLNIISSSGQPGAAPVVRIRGVGSINGNSEPLYIIDGIPTDANAFRSLNPNNIESVSVLKDAGGTAIYGNRGSNGVILITTQKGSFNSGLKIGYSGTVQYSNLMGNSYDLLDSPDQLTLERTYGELLGESIGRGSTLSLDEIAASETTNWTEVFFNTALTQSHNLSLSSGGKNTRQFTSIGYFDQEGILEKSSLQRFNLQSNIDGKSSNDKFKFGVNLAVNYSSSGEPNGIGGTGINRNPILGAYQSVPYISPNDYIDGESLLSPLSFANTPLFILDLQRTQVRTEDEVQLLGGINASYEIVKGLTAKVEMTSEYRNEELINQEDPESFNALLFAQGKDPSGTQTIQNTRQFSFNQVSSLNYNKAFGKNTLDIGVFTEYFKAHYQRFGFSAEGLNPLTLAIGDDASFIGDTPDDDAYVDDIFADRLESGLFSYFTRVDYDYDTRIGFTGTLRRDASFRFSDSNRWGTFFSLSGRWNIGNEEFMQNSGFDALKLRVSYGTTGNQYIDDDPLIPGVFFDTPNDSRDLFGTGTTYNAQNGIFQVIIGNNDLKWETTTQLNLGLDFEVFDRRLRGTLEYYDRVTSDLFLSNPISSLATVFNRDDTTLNRFQTTLSANVGEIQNTGADLTLNFDIFRSSLPDGFNFSINLVGNYNKQEIIDLANEEGEIINGATTSLREGGILGEYYAYRYAGVNPDNGNLLFLTADGEETETPDVDNDRVFLDKNIFPDFEGGFGFNIDYKGFFASTQFRYTLGVDRFDNDLEGFQDPTNIGQFRSSLELLDAWTPTNTDSNIPALNASNLDLSANSDRYITNSDFLRLRFAQIGYAFPEQYLRGTGFENVRVFVSGENLFTITDWRGFDPDVVAINAQASANLFPTGRTFSLGFELGF</sequence>
<evidence type="ECO:0000256" key="1">
    <source>
        <dbReference type="ARBA" id="ARBA00004571"/>
    </source>
</evidence>
<comment type="similarity">
    <text evidence="7">Belongs to the TonB-dependent receptor family.</text>
</comment>
<evidence type="ECO:0000256" key="2">
    <source>
        <dbReference type="ARBA" id="ARBA00022448"/>
    </source>
</evidence>
<feature type="domain" description="TonB-dependent receptor plug" evidence="8">
    <location>
        <begin position="102"/>
        <end position="207"/>
    </location>
</feature>
<proteinExistence type="inferred from homology"/>
<dbReference type="NCBIfam" id="TIGR04056">
    <property type="entry name" value="OMP_RagA_SusC"/>
    <property type="match status" value="1"/>
</dbReference>
<keyword evidence="2 7" id="KW-0813">Transport</keyword>
<dbReference type="EMBL" id="BAABCW010000003">
    <property type="protein sequence ID" value="GAA4113144.1"/>
    <property type="molecule type" value="Genomic_DNA"/>
</dbReference>
<dbReference type="Pfam" id="PF07715">
    <property type="entry name" value="Plug"/>
    <property type="match status" value="1"/>
</dbReference>
<gene>
    <name evidence="9" type="ORF">GCM10022393_11960</name>
</gene>
<evidence type="ECO:0000256" key="3">
    <source>
        <dbReference type="ARBA" id="ARBA00022452"/>
    </source>
</evidence>
<comment type="caution">
    <text evidence="9">The sequence shown here is derived from an EMBL/GenBank/DDBJ whole genome shotgun (WGS) entry which is preliminary data.</text>
</comment>
<dbReference type="InterPro" id="IPR023996">
    <property type="entry name" value="TonB-dep_OMP_SusC/RagA"/>
</dbReference>
<evidence type="ECO:0000256" key="4">
    <source>
        <dbReference type="ARBA" id="ARBA00022692"/>
    </source>
</evidence>
<evidence type="ECO:0000259" key="8">
    <source>
        <dbReference type="Pfam" id="PF07715"/>
    </source>
</evidence>
<evidence type="ECO:0000256" key="7">
    <source>
        <dbReference type="PROSITE-ProRule" id="PRU01360"/>
    </source>
</evidence>
<dbReference type="InterPro" id="IPR037066">
    <property type="entry name" value="Plug_dom_sf"/>
</dbReference>
<keyword evidence="3 7" id="KW-1134">Transmembrane beta strand</keyword>
<dbReference type="SUPFAM" id="SSF49464">
    <property type="entry name" value="Carboxypeptidase regulatory domain-like"/>
    <property type="match status" value="1"/>
</dbReference>
<evidence type="ECO:0000313" key="9">
    <source>
        <dbReference type="EMBL" id="GAA4113144.1"/>
    </source>
</evidence>
<dbReference type="NCBIfam" id="TIGR04057">
    <property type="entry name" value="SusC_RagA_signa"/>
    <property type="match status" value="1"/>
</dbReference>
<keyword evidence="5 7" id="KW-0472">Membrane</keyword>
<dbReference type="Gene3D" id="2.170.130.10">
    <property type="entry name" value="TonB-dependent receptor, plug domain"/>
    <property type="match status" value="1"/>
</dbReference>
<accession>A0ABP7XEC1</accession>